<dbReference type="Pfam" id="PF07606">
    <property type="entry name" value="DUF1569"/>
    <property type="match status" value="1"/>
</dbReference>
<name>A0A2S7KQR6_9FLAO</name>
<protein>
    <recommendedName>
        <fullName evidence="3">DUF1569 domain-containing protein</fullName>
    </recommendedName>
</protein>
<dbReference type="RefSeq" id="WP_104812891.1">
    <property type="nucleotide sequence ID" value="NZ_MQUB01000001.1"/>
</dbReference>
<proteinExistence type="predicted"/>
<organism evidence="1 2">
    <name type="scientific">Aureitalea marina</name>
    <dbReference type="NCBI Taxonomy" id="930804"/>
    <lineage>
        <taxon>Bacteria</taxon>
        <taxon>Pseudomonadati</taxon>
        <taxon>Bacteroidota</taxon>
        <taxon>Flavobacteriia</taxon>
        <taxon>Flavobacteriales</taxon>
        <taxon>Flavobacteriaceae</taxon>
        <taxon>Aureitalea</taxon>
    </lineage>
</organism>
<dbReference type="AlphaFoldDB" id="A0A2S7KQR6"/>
<evidence type="ECO:0000313" key="2">
    <source>
        <dbReference type="Proteomes" id="UP000239800"/>
    </source>
</evidence>
<evidence type="ECO:0008006" key="3">
    <source>
        <dbReference type="Google" id="ProtNLM"/>
    </source>
</evidence>
<dbReference type="Proteomes" id="UP000239800">
    <property type="component" value="Unassembled WGS sequence"/>
</dbReference>
<evidence type="ECO:0000313" key="1">
    <source>
        <dbReference type="EMBL" id="PQB04961.1"/>
    </source>
</evidence>
<gene>
    <name evidence="1" type="ORF">BST85_08695</name>
</gene>
<dbReference type="OrthoDB" id="2599194at2"/>
<dbReference type="Gene3D" id="1.20.120.450">
    <property type="entry name" value="dinb family like domain"/>
    <property type="match status" value="1"/>
</dbReference>
<sequence length="149" mass="17315">MESLFEQQGYQIIQDRLDKLSPDQPAKWGKMDVAQMLHHCQKAFEIPLGISTIKPPGGLMKLAFKVFKKTLYNDKPWGKGMRTAPEFLVKDAKVYETEKSRLLELAAQFHEKGKDHNWPIHPAFGKLTSEQWGKMQYKHLDHHLRQFGV</sequence>
<accession>A0A2S7KQR6</accession>
<comment type="caution">
    <text evidence="1">The sequence shown here is derived from an EMBL/GenBank/DDBJ whole genome shotgun (WGS) entry which is preliminary data.</text>
</comment>
<dbReference type="InterPro" id="IPR011463">
    <property type="entry name" value="DUF1569"/>
</dbReference>
<reference evidence="1 2" key="1">
    <citation type="submission" date="2016-11" db="EMBL/GenBank/DDBJ databases">
        <title>Trade-off between light-utilization and light-protection in marine flavobacteria.</title>
        <authorList>
            <person name="Kumagai Y."/>
        </authorList>
    </citation>
    <scope>NUCLEOTIDE SEQUENCE [LARGE SCALE GENOMIC DNA]</scope>
    <source>
        <strain evidence="1 2">NBRC 107741</strain>
    </source>
</reference>
<dbReference type="InterPro" id="IPR034660">
    <property type="entry name" value="DinB/YfiT-like"/>
</dbReference>
<keyword evidence="2" id="KW-1185">Reference proteome</keyword>
<dbReference type="EMBL" id="MQUB01000001">
    <property type="protein sequence ID" value="PQB04961.1"/>
    <property type="molecule type" value="Genomic_DNA"/>
</dbReference>